<dbReference type="InterPro" id="IPR038417">
    <property type="entry name" value="Alpga-gal_N_sf"/>
</dbReference>
<dbReference type="InterPro" id="IPR050985">
    <property type="entry name" value="Alpha-glycosidase_related"/>
</dbReference>
<dbReference type="InterPro" id="IPR031704">
    <property type="entry name" value="Glyco_hydro_36_N"/>
</dbReference>
<comment type="catalytic activity">
    <reaction evidence="1">
        <text>Hydrolysis of terminal, non-reducing alpha-D-galactose residues in alpha-D-galactosides, including galactose oligosaccharides, galactomannans and galactolipids.</text>
        <dbReference type="EC" id="3.2.1.22"/>
    </reaction>
</comment>
<name>A0ABY3SSG5_9BACL</name>
<sequence length="418" mass="46896">MYPAHVYWGKSIRPGQLPFILQYVERCSFSPNPLPEDRTISLDTLPQEYPAYGTSDFREPAYQTALQNGSTISELVYQAHRIYSGKPKLEGLPATYTEIDEEAQTLELELIDNVTGLRVVLMYTVFEEHAAIARSVKFINGGSEDIKLLRALSMSVDFKSSQFDLLQLSGSWARERHLERRALAPGKITVESRRGASSHQHNPFIALLSKDANEDHGEVYGFSLVYSGNFAAHAEVEPYGNTRVSVGINPFDFSWLLQPGESFQTPEAVMVYASDGLGDMSRTYHKLYRTRLCRGEFRDRTRPVLVNNWEATYFQFNAEKIESIAKAGKELGIELFVLDDGWFGKRDSDNSSLGDWYVDQAKLPGGSMIWPVESTSWACSSACGLSRRWFHPTAICTGSTRIGACMFQIAGERKDASS</sequence>
<feature type="domain" description="Glycosyl hydrolase family 36 N-terminal" evidence="6">
    <location>
        <begin position="2"/>
        <end position="258"/>
    </location>
</feature>
<evidence type="ECO:0000313" key="8">
    <source>
        <dbReference type="Proteomes" id="UP001649230"/>
    </source>
</evidence>
<organism evidence="7 8">
    <name type="scientific">Paenibacillus hexagrammi</name>
    <dbReference type="NCBI Taxonomy" id="2908839"/>
    <lineage>
        <taxon>Bacteria</taxon>
        <taxon>Bacillati</taxon>
        <taxon>Bacillota</taxon>
        <taxon>Bacilli</taxon>
        <taxon>Bacillales</taxon>
        <taxon>Paenibacillaceae</taxon>
        <taxon>Paenibacillus</taxon>
    </lineage>
</organism>
<dbReference type="Gene3D" id="3.20.20.70">
    <property type="entry name" value="Aldolase class I"/>
    <property type="match status" value="1"/>
</dbReference>
<dbReference type="GO" id="GO:0004557">
    <property type="term" value="F:alpha-galactosidase activity"/>
    <property type="evidence" value="ECO:0007669"/>
    <property type="project" value="UniProtKB-EC"/>
</dbReference>
<dbReference type="PRINTS" id="PR00743">
    <property type="entry name" value="GLHYDRLASE36"/>
</dbReference>
<evidence type="ECO:0000256" key="4">
    <source>
        <dbReference type="ARBA" id="ARBA00022801"/>
    </source>
</evidence>
<evidence type="ECO:0000256" key="2">
    <source>
        <dbReference type="ARBA" id="ARBA00006202"/>
    </source>
</evidence>
<dbReference type="InterPro" id="IPR000111">
    <property type="entry name" value="Glyco_hydro_27/36_CS"/>
</dbReference>
<keyword evidence="4 7" id="KW-0378">Hydrolase</keyword>
<protein>
    <recommendedName>
        <fullName evidence="3">alpha-galactosidase</fullName>
        <ecNumber evidence="3">3.2.1.22</ecNumber>
    </recommendedName>
</protein>
<dbReference type="Pfam" id="PF02065">
    <property type="entry name" value="Melibiase"/>
    <property type="match status" value="1"/>
</dbReference>
<evidence type="ECO:0000256" key="5">
    <source>
        <dbReference type="ARBA" id="ARBA00023295"/>
    </source>
</evidence>
<comment type="similarity">
    <text evidence="2">Belongs to the glycosyl hydrolase 36 family.</text>
</comment>
<dbReference type="InterPro" id="IPR013785">
    <property type="entry name" value="Aldolase_TIM"/>
</dbReference>
<dbReference type="InterPro" id="IPR002252">
    <property type="entry name" value="Glyco_hydro_36"/>
</dbReference>
<dbReference type="PANTHER" id="PTHR43053">
    <property type="entry name" value="GLYCOSIDASE FAMILY 31"/>
    <property type="match status" value="1"/>
</dbReference>
<accession>A0ABY3SSG5</accession>
<gene>
    <name evidence="7" type="ORF">L0M14_15655</name>
</gene>
<dbReference type="Proteomes" id="UP001649230">
    <property type="component" value="Chromosome"/>
</dbReference>
<evidence type="ECO:0000256" key="3">
    <source>
        <dbReference type="ARBA" id="ARBA00012755"/>
    </source>
</evidence>
<dbReference type="PANTHER" id="PTHR43053:SF3">
    <property type="entry name" value="ALPHA-GALACTOSIDASE C-RELATED"/>
    <property type="match status" value="1"/>
</dbReference>
<evidence type="ECO:0000313" key="7">
    <source>
        <dbReference type="EMBL" id="UJF36373.1"/>
    </source>
</evidence>
<dbReference type="Gene3D" id="2.70.98.60">
    <property type="entry name" value="alpha-galactosidase from lactobacil brevis"/>
    <property type="match status" value="1"/>
</dbReference>
<proteinExistence type="inferred from homology"/>
<evidence type="ECO:0000259" key="6">
    <source>
        <dbReference type="Pfam" id="PF16875"/>
    </source>
</evidence>
<evidence type="ECO:0000256" key="1">
    <source>
        <dbReference type="ARBA" id="ARBA00001255"/>
    </source>
</evidence>
<keyword evidence="5 7" id="KW-0326">Glycosidase</keyword>
<dbReference type="SUPFAM" id="SSF51445">
    <property type="entry name" value="(Trans)glycosidases"/>
    <property type="match status" value="1"/>
</dbReference>
<reference evidence="7 8" key="1">
    <citation type="journal article" date="2024" name="Int. J. Syst. Evol. Microbiol.">
        <title>Paenibacillus hexagrammi sp. nov., a novel bacterium isolated from the gut content of Hexagrammos agrammus.</title>
        <authorList>
            <person name="Jung H.K."/>
            <person name="Kim D.G."/>
            <person name="Zin H."/>
            <person name="Park J."/>
            <person name="Jung H."/>
            <person name="Kim Y.O."/>
            <person name="Kong H.J."/>
            <person name="Kim J.W."/>
            <person name="Kim Y.S."/>
        </authorList>
    </citation>
    <scope>NUCLEOTIDE SEQUENCE [LARGE SCALE GENOMIC DNA]</scope>
    <source>
        <strain evidence="7 8">YPD9-1</strain>
    </source>
</reference>
<dbReference type="EMBL" id="CP090978">
    <property type="protein sequence ID" value="UJF36373.1"/>
    <property type="molecule type" value="Genomic_DNA"/>
</dbReference>
<dbReference type="PROSITE" id="PS00512">
    <property type="entry name" value="ALPHA_GALACTOSIDASE"/>
    <property type="match status" value="1"/>
</dbReference>
<keyword evidence="8" id="KW-1185">Reference proteome</keyword>
<dbReference type="InterPro" id="IPR017853">
    <property type="entry name" value="GH"/>
</dbReference>
<dbReference type="EC" id="3.2.1.22" evidence="3"/>
<dbReference type="Pfam" id="PF16875">
    <property type="entry name" value="Glyco_hydro_36N"/>
    <property type="match status" value="1"/>
</dbReference>